<dbReference type="PANTHER" id="PTHR33074:SF76">
    <property type="entry name" value="OS11G0569701 PROTEIN"/>
    <property type="match status" value="1"/>
</dbReference>
<reference evidence="2" key="1">
    <citation type="journal article" date="2019" name="Nat. Commun.">
        <title>The genome of broomcorn millet.</title>
        <authorList>
            <person name="Zou C."/>
            <person name="Miki D."/>
            <person name="Li D."/>
            <person name="Tang Q."/>
            <person name="Xiao L."/>
            <person name="Rajput S."/>
            <person name="Deng P."/>
            <person name="Jia W."/>
            <person name="Huang R."/>
            <person name="Zhang M."/>
            <person name="Sun Y."/>
            <person name="Hu J."/>
            <person name="Fu X."/>
            <person name="Schnable P.S."/>
            <person name="Li F."/>
            <person name="Zhang H."/>
            <person name="Feng B."/>
            <person name="Zhu X."/>
            <person name="Liu R."/>
            <person name="Schnable J.C."/>
            <person name="Zhu J.-K."/>
            <person name="Zhang H."/>
        </authorList>
    </citation>
    <scope>NUCLEOTIDE SEQUENCE [LARGE SCALE GENOMIC DNA]</scope>
</reference>
<dbReference type="OrthoDB" id="689420at2759"/>
<dbReference type="STRING" id="4540.A0A3L6Q4Q2"/>
<accession>A0A3L6Q4Q2</accession>
<proteinExistence type="predicted"/>
<organism evidence="1 2">
    <name type="scientific">Panicum miliaceum</name>
    <name type="common">Proso millet</name>
    <name type="synonym">Broomcorn millet</name>
    <dbReference type="NCBI Taxonomy" id="4540"/>
    <lineage>
        <taxon>Eukaryota</taxon>
        <taxon>Viridiplantae</taxon>
        <taxon>Streptophyta</taxon>
        <taxon>Embryophyta</taxon>
        <taxon>Tracheophyta</taxon>
        <taxon>Spermatophyta</taxon>
        <taxon>Magnoliopsida</taxon>
        <taxon>Liliopsida</taxon>
        <taxon>Poales</taxon>
        <taxon>Poaceae</taxon>
        <taxon>PACMAD clade</taxon>
        <taxon>Panicoideae</taxon>
        <taxon>Panicodae</taxon>
        <taxon>Paniceae</taxon>
        <taxon>Panicinae</taxon>
        <taxon>Panicum</taxon>
        <taxon>Panicum sect. Panicum</taxon>
    </lineage>
</organism>
<dbReference type="PANTHER" id="PTHR33074">
    <property type="entry name" value="EXPRESSED PROTEIN-RELATED"/>
    <property type="match status" value="1"/>
</dbReference>
<comment type="caution">
    <text evidence="1">The sequence shown here is derived from an EMBL/GenBank/DDBJ whole genome shotgun (WGS) entry which is preliminary data.</text>
</comment>
<evidence type="ECO:0000313" key="2">
    <source>
        <dbReference type="Proteomes" id="UP000275267"/>
    </source>
</evidence>
<dbReference type="EMBL" id="PQIB02000014">
    <property type="protein sequence ID" value="RLM70121.1"/>
    <property type="molecule type" value="Genomic_DNA"/>
</dbReference>
<keyword evidence="2" id="KW-1185">Reference proteome</keyword>
<evidence type="ECO:0000313" key="1">
    <source>
        <dbReference type="EMBL" id="RLM70121.1"/>
    </source>
</evidence>
<gene>
    <name evidence="1" type="ORF">C2845_PM17G03270</name>
</gene>
<dbReference type="Proteomes" id="UP000275267">
    <property type="component" value="Unassembled WGS sequence"/>
</dbReference>
<name>A0A3L6Q4Q2_PANMI</name>
<evidence type="ECO:0008006" key="3">
    <source>
        <dbReference type="Google" id="ProtNLM"/>
    </source>
</evidence>
<protein>
    <recommendedName>
        <fullName evidence="3">DUF1618 domain-containing protein</fullName>
    </recommendedName>
</protein>
<sequence length="209" mass="22505">MLGRLALGCFNGLSRRSIGLRSVHLAPNSGRTETLIYQDERPVSPPAADPRWVMLSTYLCLRDGVAGDAKTAAETTTSAGRSFRVSADLAAPPATSFLCYDDWEGGGLCSNVLLAAHGDSVLIRNVHRLHDHWRTSTHNCFVYRAGTAARAPSLSQLPTPTHLRDLMLLHQTTGLLRRSEDELLVVDSGTSRVVRPISTCSASGAPSGR</sequence>
<dbReference type="AlphaFoldDB" id="A0A3L6Q4Q2"/>